<sequence length="92" mass="10485">MVERLVLSERWESLRVEANLRHAPVQAVPRPTVSQPEQFSVAKIALPTKLLSNSALNNQRAPGAILKHLRYTRSEYECPSLSPYVLIRLELH</sequence>
<protein>
    <submittedName>
        <fullName evidence="1">Uncharacterized protein</fullName>
    </submittedName>
</protein>
<dbReference type="EMBL" id="JAWDGP010004208">
    <property type="protein sequence ID" value="KAK3766685.1"/>
    <property type="molecule type" value="Genomic_DNA"/>
</dbReference>
<evidence type="ECO:0000313" key="2">
    <source>
        <dbReference type="Proteomes" id="UP001283361"/>
    </source>
</evidence>
<dbReference type="Proteomes" id="UP001283361">
    <property type="component" value="Unassembled WGS sequence"/>
</dbReference>
<proteinExistence type="predicted"/>
<dbReference type="AlphaFoldDB" id="A0AAE0ZCC6"/>
<organism evidence="1 2">
    <name type="scientific">Elysia crispata</name>
    <name type="common">lettuce slug</name>
    <dbReference type="NCBI Taxonomy" id="231223"/>
    <lineage>
        <taxon>Eukaryota</taxon>
        <taxon>Metazoa</taxon>
        <taxon>Spiralia</taxon>
        <taxon>Lophotrochozoa</taxon>
        <taxon>Mollusca</taxon>
        <taxon>Gastropoda</taxon>
        <taxon>Heterobranchia</taxon>
        <taxon>Euthyneura</taxon>
        <taxon>Panpulmonata</taxon>
        <taxon>Sacoglossa</taxon>
        <taxon>Placobranchoidea</taxon>
        <taxon>Plakobranchidae</taxon>
        <taxon>Elysia</taxon>
    </lineage>
</organism>
<accession>A0AAE0ZCC6</accession>
<keyword evidence="2" id="KW-1185">Reference proteome</keyword>
<comment type="caution">
    <text evidence="1">The sequence shown here is derived from an EMBL/GenBank/DDBJ whole genome shotgun (WGS) entry which is preliminary data.</text>
</comment>
<name>A0AAE0ZCC6_9GAST</name>
<gene>
    <name evidence="1" type="ORF">RRG08_042463</name>
</gene>
<evidence type="ECO:0000313" key="1">
    <source>
        <dbReference type="EMBL" id="KAK3766685.1"/>
    </source>
</evidence>
<reference evidence="1" key="1">
    <citation type="journal article" date="2023" name="G3 (Bethesda)">
        <title>A reference genome for the long-term kleptoplast-retaining sea slug Elysia crispata morphotype clarki.</title>
        <authorList>
            <person name="Eastman K.E."/>
            <person name="Pendleton A.L."/>
            <person name="Shaikh M.A."/>
            <person name="Suttiyut T."/>
            <person name="Ogas R."/>
            <person name="Tomko P."/>
            <person name="Gavelis G."/>
            <person name="Widhalm J.R."/>
            <person name="Wisecaver J.H."/>
        </authorList>
    </citation>
    <scope>NUCLEOTIDE SEQUENCE</scope>
    <source>
        <strain evidence="1">ECLA1</strain>
    </source>
</reference>